<dbReference type="InterPro" id="IPR036397">
    <property type="entry name" value="RNaseH_sf"/>
</dbReference>
<dbReference type="Pfam" id="PF13683">
    <property type="entry name" value="rve_3"/>
    <property type="match status" value="1"/>
</dbReference>
<feature type="domain" description="Integrase catalytic" evidence="1">
    <location>
        <begin position="253"/>
        <end position="426"/>
    </location>
</feature>
<protein>
    <submittedName>
        <fullName evidence="2">Integrase catalytic region</fullName>
    </submittedName>
</protein>
<keyword evidence="3" id="KW-1185">Reference proteome</keyword>
<comment type="caution">
    <text evidence="2">The sequence shown here is derived from an EMBL/GenBank/DDBJ whole genome shotgun (WGS) entry which is preliminary data.</text>
</comment>
<accession>D6TXQ3</accession>
<dbReference type="GO" id="GO:0003676">
    <property type="term" value="F:nucleic acid binding"/>
    <property type="evidence" value="ECO:0007669"/>
    <property type="project" value="InterPro"/>
</dbReference>
<dbReference type="EMBL" id="ADVG01000003">
    <property type="protein sequence ID" value="EFH83100.1"/>
    <property type="molecule type" value="Genomic_DNA"/>
</dbReference>
<dbReference type="AlphaFoldDB" id="D6TXQ3"/>
<evidence type="ECO:0000313" key="3">
    <source>
        <dbReference type="Proteomes" id="UP000004508"/>
    </source>
</evidence>
<dbReference type="PROSITE" id="PS50994">
    <property type="entry name" value="INTEGRASE"/>
    <property type="match status" value="1"/>
</dbReference>
<evidence type="ECO:0000259" key="1">
    <source>
        <dbReference type="PROSITE" id="PS50994"/>
    </source>
</evidence>
<dbReference type="PANTHER" id="PTHR46889">
    <property type="entry name" value="TRANSPOSASE INSF FOR INSERTION SEQUENCE IS3B-RELATED"/>
    <property type="match status" value="1"/>
</dbReference>
<sequence>MSQMQAHCSIAGEQASPTRINPRIILVLATWDICSGNQPVMNNEMSFLAKHVRCVYNQHCPFCVCTPTICHFYKEEVLFVWWVFSSVKRCLSFNFQTFLERVLCWVKPSATSLVPGTLADLTKGKLELLAENALLRQQLIILRRQVKRPTYRKTDRLLLVLLARMARTWKQSLFLVQPETLLRWHRELFRLFWKRKTKACARKSKLSPETICLIKEMAAKNRLWGAERIRGELLKLDIRVSKRTIQKYMRPIRRRRPNGQSWKTFLRNHAAGVWACDFLQVTDLFFRPLFAFFIIELQSRQVIHVNVTRSPTDPWVAQQLREATPYGQTPKYLIRDNDRKFGPNFARVAATSGIKVLRTPYRTPRANAVCERFLGSVRRECLDHSLIFHEKQLHRLLNAYTVYFNQARPHQGLGQRIPVPSVPSASLLKPPSRVIAIPMLGRLHHDYRRAA</sequence>
<organism evidence="2 3">
    <name type="scientific">Ktedonobacter racemifer DSM 44963</name>
    <dbReference type="NCBI Taxonomy" id="485913"/>
    <lineage>
        <taxon>Bacteria</taxon>
        <taxon>Bacillati</taxon>
        <taxon>Chloroflexota</taxon>
        <taxon>Ktedonobacteria</taxon>
        <taxon>Ktedonobacterales</taxon>
        <taxon>Ktedonobacteraceae</taxon>
        <taxon>Ktedonobacter</taxon>
    </lineage>
</organism>
<gene>
    <name evidence="2" type="ORF">Krac_4022</name>
</gene>
<dbReference type="SUPFAM" id="SSF53098">
    <property type="entry name" value="Ribonuclease H-like"/>
    <property type="match status" value="1"/>
</dbReference>
<name>D6TXQ3_KTERA</name>
<reference evidence="2 3" key="1">
    <citation type="journal article" date="2011" name="Stand. Genomic Sci.">
        <title>Non-contiguous finished genome sequence and contextual data of the filamentous soil bacterium Ktedonobacter racemifer type strain (SOSP1-21).</title>
        <authorList>
            <person name="Chang Y.J."/>
            <person name="Land M."/>
            <person name="Hauser L."/>
            <person name="Chertkov O."/>
            <person name="Del Rio T.G."/>
            <person name="Nolan M."/>
            <person name="Copeland A."/>
            <person name="Tice H."/>
            <person name="Cheng J.F."/>
            <person name="Lucas S."/>
            <person name="Han C."/>
            <person name="Goodwin L."/>
            <person name="Pitluck S."/>
            <person name="Ivanova N."/>
            <person name="Ovchinikova G."/>
            <person name="Pati A."/>
            <person name="Chen A."/>
            <person name="Palaniappan K."/>
            <person name="Mavromatis K."/>
            <person name="Liolios K."/>
            <person name="Brettin T."/>
            <person name="Fiebig A."/>
            <person name="Rohde M."/>
            <person name="Abt B."/>
            <person name="Goker M."/>
            <person name="Detter J.C."/>
            <person name="Woyke T."/>
            <person name="Bristow J."/>
            <person name="Eisen J.A."/>
            <person name="Markowitz V."/>
            <person name="Hugenholtz P."/>
            <person name="Kyrpides N.C."/>
            <person name="Klenk H.P."/>
            <person name="Lapidus A."/>
        </authorList>
    </citation>
    <scope>NUCLEOTIDE SEQUENCE [LARGE SCALE GENOMIC DNA]</scope>
    <source>
        <strain evidence="3">DSM 44963</strain>
    </source>
</reference>
<dbReference type="Gene3D" id="3.30.420.10">
    <property type="entry name" value="Ribonuclease H-like superfamily/Ribonuclease H"/>
    <property type="match status" value="1"/>
</dbReference>
<dbReference type="InterPro" id="IPR001584">
    <property type="entry name" value="Integrase_cat-core"/>
</dbReference>
<dbReference type="Proteomes" id="UP000004508">
    <property type="component" value="Unassembled WGS sequence"/>
</dbReference>
<dbReference type="InterPro" id="IPR050900">
    <property type="entry name" value="Transposase_IS3/IS150/IS904"/>
</dbReference>
<dbReference type="InterPro" id="IPR012337">
    <property type="entry name" value="RNaseH-like_sf"/>
</dbReference>
<dbReference type="STRING" id="485913.Krac_4022"/>
<dbReference type="InParanoid" id="D6TXQ3"/>
<evidence type="ECO:0000313" key="2">
    <source>
        <dbReference type="EMBL" id="EFH83100.1"/>
    </source>
</evidence>
<dbReference type="GO" id="GO:0015074">
    <property type="term" value="P:DNA integration"/>
    <property type="evidence" value="ECO:0007669"/>
    <property type="project" value="InterPro"/>
</dbReference>
<dbReference type="PANTHER" id="PTHR46889:SF5">
    <property type="entry name" value="INTEGRASE PROTEIN"/>
    <property type="match status" value="1"/>
</dbReference>
<dbReference type="eggNOG" id="COG2801">
    <property type="taxonomic scope" value="Bacteria"/>
</dbReference>
<proteinExistence type="predicted"/>